<dbReference type="EMBL" id="KN831954">
    <property type="protein sequence ID" value="KIO09611.1"/>
    <property type="molecule type" value="Genomic_DNA"/>
</dbReference>
<proteinExistence type="predicted"/>
<sequence>MRGGLTYDVRAGNTVVVAEHFGGSGGVKSAAHPSSRSVALHYCSLSFLILITPCGVQFSVRSDRETGEGITEGL</sequence>
<keyword evidence="1" id="KW-0812">Transmembrane</keyword>
<dbReference type="InParanoid" id="A0A0C3PLJ2"/>
<protein>
    <submittedName>
        <fullName evidence="2">Uncharacterized protein</fullName>
    </submittedName>
</protein>
<feature type="transmembrane region" description="Helical" evidence="1">
    <location>
        <begin position="39"/>
        <end position="60"/>
    </location>
</feature>
<keyword evidence="3" id="KW-1185">Reference proteome</keyword>
<dbReference type="AlphaFoldDB" id="A0A0C3PLJ2"/>
<name>A0A0C3PLJ2_PISTI</name>
<evidence type="ECO:0000256" key="1">
    <source>
        <dbReference type="SAM" id="Phobius"/>
    </source>
</evidence>
<accession>A0A0C3PLJ2</accession>
<evidence type="ECO:0000313" key="3">
    <source>
        <dbReference type="Proteomes" id="UP000054217"/>
    </source>
</evidence>
<evidence type="ECO:0000313" key="2">
    <source>
        <dbReference type="EMBL" id="KIO09611.1"/>
    </source>
</evidence>
<dbReference type="HOGENOM" id="CLU_2688784_0_0_1"/>
<gene>
    <name evidence="2" type="ORF">M404DRAFT_276342</name>
</gene>
<keyword evidence="1" id="KW-1133">Transmembrane helix</keyword>
<dbReference type="Proteomes" id="UP000054217">
    <property type="component" value="Unassembled WGS sequence"/>
</dbReference>
<reference evidence="3" key="2">
    <citation type="submission" date="2015-01" db="EMBL/GenBank/DDBJ databases">
        <title>Evolutionary Origins and Diversification of the Mycorrhizal Mutualists.</title>
        <authorList>
            <consortium name="DOE Joint Genome Institute"/>
            <consortium name="Mycorrhizal Genomics Consortium"/>
            <person name="Kohler A."/>
            <person name="Kuo A."/>
            <person name="Nagy L.G."/>
            <person name="Floudas D."/>
            <person name="Copeland A."/>
            <person name="Barry K.W."/>
            <person name="Cichocki N."/>
            <person name="Veneault-Fourrey C."/>
            <person name="LaButti K."/>
            <person name="Lindquist E.A."/>
            <person name="Lipzen A."/>
            <person name="Lundell T."/>
            <person name="Morin E."/>
            <person name="Murat C."/>
            <person name="Riley R."/>
            <person name="Ohm R."/>
            <person name="Sun H."/>
            <person name="Tunlid A."/>
            <person name="Henrissat B."/>
            <person name="Grigoriev I.V."/>
            <person name="Hibbett D.S."/>
            <person name="Martin F."/>
        </authorList>
    </citation>
    <scope>NUCLEOTIDE SEQUENCE [LARGE SCALE GENOMIC DNA]</scope>
    <source>
        <strain evidence="3">Marx 270</strain>
    </source>
</reference>
<keyword evidence="1" id="KW-0472">Membrane</keyword>
<dbReference type="OrthoDB" id="10633253at2759"/>
<organism evidence="2 3">
    <name type="scientific">Pisolithus tinctorius Marx 270</name>
    <dbReference type="NCBI Taxonomy" id="870435"/>
    <lineage>
        <taxon>Eukaryota</taxon>
        <taxon>Fungi</taxon>
        <taxon>Dikarya</taxon>
        <taxon>Basidiomycota</taxon>
        <taxon>Agaricomycotina</taxon>
        <taxon>Agaricomycetes</taxon>
        <taxon>Agaricomycetidae</taxon>
        <taxon>Boletales</taxon>
        <taxon>Sclerodermatineae</taxon>
        <taxon>Pisolithaceae</taxon>
        <taxon>Pisolithus</taxon>
    </lineage>
</organism>
<reference evidence="2 3" key="1">
    <citation type="submission" date="2014-04" db="EMBL/GenBank/DDBJ databases">
        <authorList>
            <consortium name="DOE Joint Genome Institute"/>
            <person name="Kuo A."/>
            <person name="Kohler A."/>
            <person name="Costa M.D."/>
            <person name="Nagy L.G."/>
            <person name="Floudas D."/>
            <person name="Copeland A."/>
            <person name="Barry K.W."/>
            <person name="Cichocki N."/>
            <person name="Veneault-Fourrey C."/>
            <person name="LaButti K."/>
            <person name="Lindquist E.A."/>
            <person name="Lipzen A."/>
            <person name="Lundell T."/>
            <person name="Morin E."/>
            <person name="Murat C."/>
            <person name="Sun H."/>
            <person name="Tunlid A."/>
            <person name="Henrissat B."/>
            <person name="Grigoriev I.V."/>
            <person name="Hibbett D.S."/>
            <person name="Martin F."/>
            <person name="Nordberg H.P."/>
            <person name="Cantor M.N."/>
            <person name="Hua S.X."/>
        </authorList>
    </citation>
    <scope>NUCLEOTIDE SEQUENCE [LARGE SCALE GENOMIC DNA]</scope>
    <source>
        <strain evidence="2 3">Marx 270</strain>
    </source>
</reference>